<reference evidence="1" key="1">
    <citation type="journal article" date="2015" name="Nature">
        <title>Complex archaea that bridge the gap between prokaryotes and eukaryotes.</title>
        <authorList>
            <person name="Spang A."/>
            <person name="Saw J.H."/>
            <person name="Jorgensen S.L."/>
            <person name="Zaremba-Niedzwiedzka K."/>
            <person name="Martijn J."/>
            <person name="Lind A.E."/>
            <person name="van Eijk R."/>
            <person name="Schleper C."/>
            <person name="Guy L."/>
            <person name="Ettema T.J."/>
        </authorList>
    </citation>
    <scope>NUCLEOTIDE SEQUENCE</scope>
</reference>
<dbReference type="EMBL" id="LAZR01007257">
    <property type="protein sequence ID" value="KKM86437.1"/>
    <property type="molecule type" value="Genomic_DNA"/>
</dbReference>
<feature type="non-terminal residue" evidence="1">
    <location>
        <position position="1"/>
    </location>
</feature>
<comment type="caution">
    <text evidence="1">The sequence shown here is derived from an EMBL/GenBank/DDBJ whole genome shotgun (WGS) entry which is preliminary data.</text>
</comment>
<dbReference type="AlphaFoldDB" id="A0A0F9NYV6"/>
<protein>
    <submittedName>
        <fullName evidence="1">Uncharacterized protein</fullName>
    </submittedName>
</protein>
<gene>
    <name evidence="1" type="ORF">LCGC14_1278910</name>
</gene>
<evidence type="ECO:0000313" key="1">
    <source>
        <dbReference type="EMBL" id="KKM86437.1"/>
    </source>
</evidence>
<sequence length="126" mass="15118">RLPFMFDVTPEEDIKYKRHLKFFEDVYDYMGDIVGRKLRETSTKHNVKITTLLTDCAEDMKISDRKLWYAVKFFDKYPRLDKLPDGKNISWNKIKTKYLTERTKKEKEYTICDKCGSKIEKEATSK</sequence>
<organism evidence="1">
    <name type="scientific">marine sediment metagenome</name>
    <dbReference type="NCBI Taxonomy" id="412755"/>
    <lineage>
        <taxon>unclassified sequences</taxon>
        <taxon>metagenomes</taxon>
        <taxon>ecological metagenomes</taxon>
    </lineage>
</organism>
<accession>A0A0F9NYV6</accession>
<name>A0A0F9NYV6_9ZZZZ</name>
<proteinExistence type="predicted"/>